<accession>A0AAD3S9E1</accession>
<dbReference type="AlphaFoldDB" id="A0AAD3S9E1"/>
<dbReference type="PANTHER" id="PTHR46700">
    <property type="entry name" value="ARM REPEAT SUPERFAMILY PROTEIN"/>
    <property type="match status" value="1"/>
</dbReference>
<dbReference type="InterPro" id="IPR000225">
    <property type="entry name" value="Armadillo"/>
</dbReference>
<dbReference type="SUPFAM" id="SSF48371">
    <property type="entry name" value="ARM repeat"/>
    <property type="match status" value="1"/>
</dbReference>
<comment type="caution">
    <text evidence="2">The sequence shown here is derived from an EMBL/GenBank/DDBJ whole genome shotgun (WGS) entry which is preliminary data.</text>
</comment>
<dbReference type="PANTHER" id="PTHR46700:SF1">
    <property type="entry name" value="ARM REPEAT SUPERFAMILY PROTEIN"/>
    <property type="match status" value="1"/>
</dbReference>
<gene>
    <name evidence="2" type="ORF">Nepgr_008631</name>
</gene>
<dbReference type="SMART" id="SM00185">
    <property type="entry name" value="ARM"/>
    <property type="match status" value="5"/>
</dbReference>
<dbReference type="InterPro" id="IPR016024">
    <property type="entry name" value="ARM-type_fold"/>
</dbReference>
<sequence>MEEVVMEAVLSGGREERIQAAAMALGKLTSKQKHKLVEKGIIIPLVSMLNNGDNEAVEAALLAFLSLAYGSERNKIRIAKSGAIPALLTIIQCNQTAIMELAITTLFVLSSCTGSRQIIASSGAIPLLVGLLAEDYEQSSSSSSNNNNNDVSFGISTQAKLDAICTLHNLTTCNQIIPSLISSGVAFYLLREVIDSPEKSSDIVEKSMALLENIVSSSETGLKRVAAAEGAIQAFVETIEEGSPQCKEHAVGILLLICQSCRDKYRGILLKEGVMPGLLQLSVDGTRRARNLAQTLLLLLRERSSNNGSKSKQSKSEIMEQIMERIDAEEDGLNGTTLRLVEQMIAKLSA</sequence>
<evidence type="ECO:0000313" key="3">
    <source>
        <dbReference type="Proteomes" id="UP001279734"/>
    </source>
</evidence>
<keyword evidence="1" id="KW-0677">Repeat</keyword>
<protein>
    <submittedName>
        <fullName evidence="2">Uncharacterized protein</fullName>
    </submittedName>
</protein>
<dbReference type="EMBL" id="BSYO01000006">
    <property type="protein sequence ID" value="GMH06791.1"/>
    <property type="molecule type" value="Genomic_DNA"/>
</dbReference>
<dbReference type="Gene3D" id="1.25.10.10">
    <property type="entry name" value="Leucine-rich Repeat Variant"/>
    <property type="match status" value="2"/>
</dbReference>
<organism evidence="2 3">
    <name type="scientific">Nepenthes gracilis</name>
    <name type="common">Slender pitcher plant</name>
    <dbReference type="NCBI Taxonomy" id="150966"/>
    <lineage>
        <taxon>Eukaryota</taxon>
        <taxon>Viridiplantae</taxon>
        <taxon>Streptophyta</taxon>
        <taxon>Embryophyta</taxon>
        <taxon>Tracheophyta</taxon>
        <taxon>Spermatophyta</taxon>
        <taxon>Magnoliopsida</taxon>
        <taxon>eudicotyledons</taxon>
        <taxon>Gunneridae</taxon>
        <taxon>Pentapetalae</taxon>
        <taxon>Caryophyllales</taxon>
        <taxon>Nepenthaceae</taxon>
        <taxon>Nepenthes</taxon>
    </lineage>
</organism>
<dbReference type="InterPro" id="IPR011989">
    <property type="entry name" value="ARM-like"/>
</dbReference>
<reference evidence="2" key="1">
    <citation type="submission" date="2023-05" db="EMBL/GenBank/DDBJ databases">
        <title>Nepenthes gracilis genome sequencing.</title>
        <authorList>
            <person name="Fukushima K."/>
        </authorList>
    </citation>
    <scope>NUCLEOTIDE SEQUENCE</scope>
    <source>
        <strain evidence="2">SING2019-196</strain>
    </source>
</reference>
<evidence type="ECO:0000313" key="2">
    <source>
        <dbReference type="EMBL" id="GMH06791.1"/>
    </source>
</evidence>
<dbReference type="Proteomes" id="UP001279734">
    <property type="component" value="Unassembled WGS sequence"/>
</dbReference>
<proteinExistence type="predicted"/>
<evidence type="ECO:0000256" key="1">
    <source>
        <dbReference type="ARBA" id="ARBA00022737"/>
    </source>
</evidence>
<name>A0AAD3S9E1_NEPGR</name>
<keyword evidence="3" id="KW-1185">Reference proteome</keyword>